<dbReference type="Pfam" id="PF00069">
    <property type="entry name" value="Pkinase"/>
    <property type="match status" value="1"/>
</dbReference>
<evidence type="ECO:0000313" key="11">
    <source>
        <dbReference type="Proteomes" id="UP001056455"/>
    </source>
</evidence>
<accession>A0ABY4YRI8</accession>
<proteinExistence type="predicted"/>
<sequence>MEEPSLHGEQLGPYRLEDVVGVGSFATVYRAVDDRLHDTVVVKVLAENHSLNAEVRERFIAEGRSLRRVGGAHAVTLHDIGETNRQQPYLVLEHADRGTLQQRVTALWREGWRASREDVLALARPLAAAVDSVHRAHLVHRDLSPGNLLLTSTATTLAAHRPDGTGPPTRTRAGETATRAVSRLLGDDERLLVADLGMCKDLALNSGLTVAAGTSGFRPPEQSGPGVVDIRADLWALSALLVWITQETDLPAAFQRVLKRGMSTSPERRQPDAASWLADVEQALAGPEPRPEVSRAQSVPEPVPPAPTPARSRPRRGALMGAVVVGALLVGALTGYLLRTPEDPVSQAAGVTISVLGPEEVVVGEPASFTAQVEGVQSWTWLLPTGRYVSDESQVALTPTATGGAELILRARAPDGTELEERHRLRVVE</sequence>
<evidence type="ECO:0000256" key="1">
    <source>
        <dbReference type="ARBA" id="ARBA00012513"/>
    </source>
</evidence>
<dbReference type="EC" id="2.7.11.1" evidence="1"/>
<dbReference type="PANTHER" id="PTHR43289">
    <property type="entry name" value="MITOGEN-ACTIVATED PROTEIN KINASE KINASE KINASE 20-RELATED"/>
    <property type="match status" value="1"/>
</dbReference>
<evidence type="ECO:0000259" key="9">
    <source>
        <dbReference type="PROSITE" id="PS50011"/>
    </source>
</evidence>
<dbReference type="PROSITE" id="PS00107">
    <property type="entry name" value="PROTEIN_KINASE_ATP"/>
    <property type="match status" value="1"/>
</dbReference>
<dbReference type="EMBL" id="CP099489">
    <property type="protein sequence ID" value="USQ78905.1"/>
    <property type="molecule type" value="Genomic_DNA"/>
</dbReference>
<feature type="binding site" evidence="7">
    <location>
        <position position="43"/>
    </location>
    <ligand>
        <name>ATP</name>
        <dbReference type="ChEBI" id="CHEBI:30616"/>
    </ligand>
</feature>
<dbReference type="GO" id="GO:0005524">
    <property type="term" value="F:ATP binding"/>
    <property type="evidence" value="ECO:0007669"/>
    <property type="project" value="UniProtKB-KW"/>
</dbReference>
<gene>
    <name evidence="10" type="ORF">NF556_14900</name>
</gene>
<reference evidence="10" key="1">
    <citation type="submission" date="2022-06" db="EMBL/GenBank/DDBJ databases">
        <title>Ornithinimicrobium HY1793.</title>
        <authorList>
            <person name="Huang Y."/>
        </authorList>
    </citation>
    <scope>NUCLEOTIDE SEQUENCE</scope>
    <source>
        <strain evidence="10">HY1793</strain>
    </source>
</reference>
<dbReference type="InterPro" id="IPR000719">
    <property type="entry name" value="Prot_kinase_dom"/>
</dbReference>
<evidence type="ECO:0000256" key="8">
    <source>
        <dbReference type="SAM" id="MobiDB-lite"/>
    </source>
</evidence>
<evidence type="ECO:0000313" key="10">
    <source>
        <dbReference type="EMBL" id="USQ78905.1"/>
    </source>
</evidence>
<evidence type="ECO:0000256" key="6">
    <source>
        <dbReference type="ARBA" id="ARBA00022840"/>
    </source>
</evidence>
<keyword evidence="5 10" id="KW-0418">Kinase</keyword>
<feature type="domain" description="Protein kinase" evidence="9">
    <location>
        <begin position="14"/>
        <end position="304"/>
    </location>
</feature>
<keyword evidence="2" id="KW-0723">Serine/threonine-protein kinase</keyword>
<dbReference type="Proteomes" id="UP001056455">
    <property type="component" value="Chromosome"/>
</dbReference>
<dbReference type="InterPro" id="IPR011009">
    <property type="entry name" value="Kinase-like_dom_sf"/>
</dbReference>
<keyword evidence="3" id="KW-0808">Transferase</keyword>
<dbReference type="InterPro" id="IPR008266">
    <property type="entry name" value="Tyr_kinase_AS"/>
</dbReference>
<keyword evidence="4 7" id="KW-0547">Nucleotide-binding</keyword>
<dbReference type="PROSITE" id="PS50011">
    <property type="entry name" value="PROTEIN_KINASE_DOM"/>
    <property type="match status" value="1"/>
</dbReference>
<evidence type="ECO:0000256" key="7">
    <source>
        <dbReference type="PROSITE-ProRule" id="PRU10141"/>
    </source>
</evidence>
<feature type="region of interest" description="Disordered" evidence="8">
    <location>
        <begin position="286"/>
        <end position="315"/>
    </location>
</feature>
<evidence type="ECO:0000256" key="2">
    <source>
        <dbReference type="ARBA" id="ARBA00022527"/>
    </source>
</evidence>
<protein>
    <recommendedName>
        <fullName evidence="1">non-specific serine/threonine protein kinase</fullName>
        <ecNumber evidence="1">2.7.11.1</ecNumber>
    </recommendedName>
</protein>
<dbReference type="Gene3D" id="1.10.510.10">
    <property type="entry name" value="Transferase(Phosphotransferase) domain 1"/>
    <property type="match status" value="1"/>
</dbReference>
<dbReference type="RefSeq" id="WP_252591722.1">
    <property type="nucleotide sequence ID" value="NZ_CP099489.1"/>
</dbReference>
<organism evidence="10 11">
    <name type="scientific">Ornithinimicrobium faecis</name>
    <dbReference type="NCBI Taxonomy" id="2934158"/>
    <lineage>
        <taxon>Bacteria</taxon>
        <taxon>Bacillati</taxon>
        <taxon>Actinomycetota</taxon>
        <taxon>Actinomycetes</taxon>
        <taxon>Micrococcales</taxon>
        <taxon>Ornithinimicrobiaceae</taxon>
        <taxon>Ornithinimicrobium</taxon>
    </lineage>
</organism>
<dbReference type="SUPFAM" id="SSF56112">
    <property type="entry name" value="Protein kinase-like (PK-like)"/>
    <property type="match status" value="1"/>
</dbReference>
<dbReference type="PANTHER" id="PTHR43289:SF6">
    <property type="entry name" value="SERINE_THREONINE-PROTEIN KINASE NEKL-3"/>
    <property type="match status" value="1"/>
</dbReference>
<evidence type="ECO:0000256" key="4">
    <source>
        <dbReference type="ARBA" id="ARBA00022741"/>
    </source>
</evidence>
<name>A0ABY4YRI8_9MICO</name>
<evidence type="ECO:0000256" key="5">
    <source>
        <dbReference type="ARBA" id="ARBA00022777"/>
    </source>
</evidence>
<dbReference type="GO" id="GO:0016301">
    <property type="term" value="F:kinase activity"/>
    <property type="evidence" value="ECO:0007669"/>
    <property type="project" value="UniProtKB-KW"/>
</dbReference>
<dbReference type="InterPro" id="IPR017441">
    <property type="entry name" value="Protein_kinase_ATP_BS"/>
</dbReference>
<evidence type="ECO:0000256" key="3">
    <source>
        <dbReference type="ARBA" id="ARBA00022679"/>
    </source>
</evidence>
<dbReference type="PROSITE" id="PS00109">
    <property type="entry name" value="PROTEIN_KINASE_TYR"/>
    <property type="match status" value="1"/>
</dbReference>
<keyword evidence="11" id="KW-1185">Reference proteome</keyword>
<keyword evidence="6 7" id="KW-0067">ATP-binding</keyword>